<dbReference type="PANTHER" id="PTHR24120:SF4">
    <property type="entry name" value="GH07239P"/>
    <property type="match status" value="1"/>
</dbReference>
<reference evidence="2" key="1">
    <citation type="submission" date="2015-07" db="EMBL/GenBank/DDBJ databases">
        <title>Adaptation to a free-living lifestyle via gene acquisitions in the diplomonad Trepomonas sp. PC1.</title>
        <authorList>
            <person name="Xu F."/>
            <person name="Jerlstrom-Hultqvist J."/>
            <person name="Kolisko M."/>
            <person name="Simpson A.G.B."/>
            <person name="Roger A.J."/>
            <person name="Svard S.G."/>
            <person name="Andersson J.O."/>
        </authorList>
    </citation>
    <scope>NUCLEOTIDE SEQUENCE</scope>
    <source>
        <strain evidence="2">PC1</strain>
    </source>
</reference>
<dbReference type="Gene3D" id="1.25.40.20">
    <property type="entry name" value="Ankyrin repeat-containing domain"/>
    <property type="match status" value="1"/>
</dbReference>
<proteinExistence type="predicted"/>
<dbReference type="EMBL" id="GDID01000949">
    <property type="protein sequence ID" value="JAP95657.1"/>
    <property type="molecule type" value="Transcribed_RNA"/>
</dbReference>
<protein>
    <submittedName>
        <fullName evidence="2">Ankyrin repeat-containing protein</fullName>
    </submittedName>
</protein>
<feature type="non-terminal residue" evidence="2">
    <location>
        <position position="1"/>
    </location>
</feature>
<dbReference type="AlphaFoldDB" id="A0A146KGR1"/>
<keyword evidence="1" id="KW-0175">Coiled coil</keyword>
<evidence type="ECO:0000313" key="2">
    <source>
        <dbReference type="EMBL" id="JAP95657.1"/>
    </source>
</evidence>
<sequence>FFSQNNKQQFQQLYSQQREASQISQQMFQLFLTKLTKQQIDQMNIQQQDATQKTLLFYAVAGENSVQDCERFDSLIQRKDIFGTTSLMFAAKFGKTEWVQYLVEDESTLQDNNGRTALMYAMGALKENPGVNQLKIIDFLFGYEWNILDAQNQTCMDYLQSADEQFVKYLREKYEQKCYQNGVQANTSVSFATNKTLNKNPEIAKLQSELQKSQKAEIQSQKTIESQQQQIAELEIENESLKQLIDDQNQQIREMQKKIEEFESEKKKAEVVVKREEIKEPQVDLRQLKRQQILDKIKSKVEMTYE</sequence>
<dbReference type="InterPro" id="IPR036770">
    <property type="entry name" value="Ankyrin_rpt-contain_sf"/>
</dbReference>
<name>A0A146KGR1_9EUKA</name>
<dbReference type="InterPro" id="IPR002110">
    <property type="entry name" value="Ankyrin_rpt"/>
</dbReference>
<organism evidence="2">
    <name type="scientific">Trepomonas sp. PC1</name>
    <dbReference type="NCBI Taxonomy" id="1076344"/>
    <lineage>
        <taxon>Eukaryota</taxon>
        <taxon>Metamonada</taxon>
        <taxon>Diplomonadida</taxon>
        <taxon>Hexamitidae</taxon>
        <taxon>Hexamitinae</taxon>
        <taxon>Trepomonas</taxon>
    </lineage>
</organism>
<accession>A0A146KGR1</accession>
<dbReference type="PANTHER" id="PTHR24120">
    <property type="entry name" value="GH07239P"/>
    <property type="match status" value="1"/>
</dbReference>
<feature type="coiled-coil region" evidence="1">
    <location>
        <begin position="217"/>
        <end position="279"/>
    </location>
</feature>
<dbReference type="SUPFAM" id="SSF48403">
    <property type="entry name" value="Ankyrin repeat"/>
    <property type="match status" value="1"/>
</dbReference>
<dbReference type="Pfam" id="PF12796">
    <property type="entry name" value="Ank_2"/>
    <property type="match status" value="1"/>
</dbReference>
<evidence type="ECO:0000256" key="1">
    <source>
        <dbReference type="SAM" id="Coils"/>
    </source>
</evidence>
<gene>
    <name evidence="2" type="ORF">TPC1_11269</name>
</gene>